<keyword evidence="1" id="KW-0812">Transmembrane</keyword>
<accession>A0A7V0NEZ3</accession>
<dbReference type="Proteomes" id="UP000885706">
    <property type="component" value="Unassembled WGS sequence"/>
</dbReference>
<keyword evidence="1" id="KW-1133">Transmembrane helix</keyword>
<feature type="transmembrane region" description="Helical" evidence="1">
    <location>
        <begin position="20"/>
        <end position="45"/>
    </location>
</feature>
<organism evidence="2">
    <name type="scientific">Desulfofervidus auxilii</name>
    <dbReference type="NCBI Taxonomy" id="1621989"/>
    <lineage>
        <taxon>Bacteria</taxon>
        <taxon>Pseudomonadati</taxon>
        <taxon>Thermodesulfobacteriota</taxon>
        <taxon>Candidatus Desulfofervidia</taxon>
        <taxon>Candidatus Desulfofervidales</taxon>
        <taxon>Candidatus Desulfofervidaceae</taxon>
        <taxon>Candidatus Desulfofervidus</taxon>
    </lineage>
</organism>
<sequence>MTHTISSTSFFERQGIAPYLLIWYLIFMEPFASIDVGTHTTRLLIAKVKNQKIMPLVKKRRITKTGFYFNGQIITEAGIDILIETLKDYA</sequence>
<dbReference type="SUPFAM" id="SSF53067">
    <property type="entry name" value="Actin-like ATPase domain"/>
    <property type="match status" value="1"/>
</dbReference>
<protein>
    <submittedName>
        <fullName evidence="2">Uncharacterized protein</fullName>
    </submittedName>
</protein>
<keyword evidence="1" id="KW-0472">Membrane</keyword>
<proteinExistence type="predicted"/>
<evidence type="ECO:0000256" key="1">
    <source>
        <dbReference type="SAM" id="Phobius"/>
    </source>
</evidence>
<dbReference type="AlphaFoldDB" id="A0A7V0NEZ3"/>
<dbReference type="InterPro" id="IPR043129">
    <property type="entry name" value="ATPase_NBD"/>
</dbReference>
<dbReference type="EMBL" id="DQWQ01000126">
    <property type="protein sequence ID" value="HDD35732.1"/>
    <property type="molecule type" value="Genomic_DNA"/>
</dbReference>
<comment type="caution">
    <text evidence="2">The sequence shown here is derived from an EMBL/GenBank/DDBJ whole genome shotgun (WGS) entry which is preliminary data.</text>
</comment>
<feature type="non-terminal residue" evidence="2">
    <location>
        <position position="90"/>
    </location>
</feature>
<dbReference type="Gene3D" id="3.30.420.40">
    <property type="match status" value="1"/>
</dbReference>
<evidence type="ECO:0000313" key="2">
    <source>
        <dbReference type="EMBL" id="HDD35732.1"/>
    </source>
</evidence>
<reference evidence="2" key="1">
    <citation type="journal article" date="2020" name="mSystems">
        <title>Genome- and Community-Level Interaction Insights into Carbon Utilization and Element Cycling Functions of Hydrothermarchaeota in Hydrothermal Sediment.</title>
        <authorList>
            <person name="Zhou Z."/>
            <person name="Liu Y."/>
            <person name="Xu W."/>
            <person name="Pan J."/>
            <person name="Luo Z.H."/>
            <person name="Li M."/>
        </authorList>
    </citation>
    <scope>NUCLEOTIDE SEQUENCE [LARGE SCALE GENOMIC DNA]</scope>
    <source>
        <strain evidence="2">HyVt-113</strain>
    </source>
</reference>
<name>A0A7V0NEZ3_DESA2</name>
<gene>
    <name evidence="2" type="ORF">ENF30_02910</name>
</gene>